<dbReference type="Proteomes" id="UP001286456">
    <property type="component" value="Unassembled WGS sequence"/>
</dbReference>
<reference evidence="1" key="1">
    <citation type="journal article" date="2023" name="Mol. Phylogenet. Evol.">
        <title>Genome-scale phylogeny and comparative genomics of the fungal order Sordariales.</title>
        <authorList>
            <person name="Hensen N."/>
            <person name="Bonometti L."/>
            <person name="Westerberg I."/>
            <person name="Brannstrom I.O."/>
            <person name="Guillou S."/>
            <person name="Cros-Aarteil S."/>
            <person name="Calhoun S."/>
            <person name="Haridas S."/>
            <person name="Kuo A."/>
            <person name="Mondo S."/>
            <person name="Pangilinan J."/>
            <person name="Riley R."/>
            <person name="LaButti K."/>
            <person name="Andreopoulos B."/>
            <person name="Lipzen A."/>
            <person name="Chen C."/>
            <person name="Yan M."/>
            <person name="Daum C."/>
            <person name="Ng V."/>
            <person name="Clum A."/>
            <person name="Steindorff A."/>
            <person name="Ohm R.A."/>
            <person name="Martin F."/>
            <person name="Silar P."/>
            <person name="Natvig D.O."/>
            <person name="Lalanne C."/>
            <person name="Gautier V."/>
            <person name="Ament-Velasquez S.L."/>
            <person name="Kruys A."/>
            <person name="Hutchinson M.I."/>
            <person name="Powell A.J."/>
            <person name="Barry K."/>
            <person name="Miller A.N."/>
            <person name="Grigoriev I.V."/>
            <person name="Debuchy R."/>
            <person name="Gladieux P."/>
            <person name="Hiltunen Thoren M."/>
            <person name="Johannesson H."/>
        </authorList>
    </citation>
    <scope>NUCLEOTIDE SEQUENCE</scope>
    <source>
        <strain evidence="1">SMH4131-1</strain>
    </source>
</reference>
<reference evidence="1" key="2">
    <citation type="submission" date="2023-06" db="EMBL/GenBank/DDBJ databases">
        <authorList>
            <consortium name="Lawrence Berkeley National Laboratory"/>
            <person name="Haridas S."/>
            <person name="Hensen N."/>
            <person name="Bonometti L."/>
            <person name="Westerberg I."/>
            <person name="Brannstrom I.O."/>
            <person name="Guillou S."/>
            <person name="Cros-Aarteil S."/>
            <person name="Calhoun S."/>
            <person name="Kuo A."/>
            <person name="Mondo S."/>
            <person name="Pangilinan J."/>
            <person name="Riley R."/>
            <person name="Labutti K."/>
            <person name="Andreopoulos B."/>
            <person name="Lipzen A."/>
            <person name="Chen C."/>
            <person name="Yanf M."/>
            <person name="Daum C."/>
            <person name="Ng V."/>
            <person name="Clum A."/>
            <person name="Steindorff A."/>
            <person name="Ohm R."/>
            <person name="Martin F."/>
            <person name="Silar P."/>
            <person name="Natvig D."/>
            <person name="Lalanne C."/>
            <person name="Gautier V."/>
            <person name="Ament-Velasquez S.L."/>
            <person name="Kruys A."/>
            <person name="Hutchinson M.I."/>
            <person name="Powell A.J."/>
            <person name="Barry K."/>
            <person name="Miller A.N."/>
            <person name="Grigoriev I.V."/>
            <person name="Debuchy R."/>
            <person name="Gladieux P."/>
            <person name="Thoren M.H."/>
            <person name="Johannesson H."/>
        </authorList>
    </citation>
    <scope>NUCLEOTIDE SEQUENCE</scope>
    <source>
        <strain evidence="1">SMH4131-1</strain>
    </source>
</reference>
<dbReference type="EMBL" id="JAUEPO010000004">
    <property type="protein sequence ID" value="KAK3323185.1"/>
    <property type="molecule type" value="Genomic_DNA"/>
</dbReference>
<keyword evidence="2" id="KW-1185">Reference proteome</keyword>
<sequence>MQALPVPIPDGFDIRSLILVLGRSTHTSSSFDRLLARVLGRSLVMGLDELKSKWPTFALRCTSMYQLKHLRDLDAEQLSGLRSLSISLSSGQFFDEETRKGLKKHKLEISALLDIAKAKEDMRDIILKELEATVPHLHACVPPGVLHLTLACPSWTNISYCGRWIKLILPGPNRMLELFDGLPSGCLRGCALQLHQEPTEGGDQIDAIDPGFRAKMAKTVSRLLQGANLKTPTTFPCWGRLPTEIQLRVLEFTHLGADGDYVSDRAWFIVDGMPEDKCCNMCTGQRRRWHDETWGDSECFCHSENTTRERLRSWWYDAAVFSSTCRCRVVPVEIFRVSRHMHQLAQQVFFSSSSFDFGASNPDPLRTGRLWQCHYRKPPANVLGNLDGFAGRPSIKRMNNRENTVNFLSKQLPSSGLRWIRDLRLGFVPEEDPNFGDRFDPRLRGQWDTLADLIKRHCNLANLRITFDMYEITTGSYECRGGDSDEVLRMLDDACDLISSRYVPLLRQE</sequence>
<dbReference type="AlphaFoldDB" id="A0AAE0IDM1"/>
<protein>
    <submittedName>
        <fullName evidence="1">Uncharacterized protein</fullName>
    </submittedName>
</protein>
<evidence type="ECO:0000313" key="2">
    <source>
        <dbReference type="Proteomes" id="UP001286456"/>
    </source>
</evidence>
<accession>A0AAE0IDM1</accession>
<organism evidence="1 2">
    <name type="scientific">Cercophora scortea</name>
    <dbReference type="NCBI Taxonomy" id="314031"/>
    <lineage>
        <taxon>Eukaryota</taxon>
        <taxon>Fungi</taxon>
        <taxon>Dikarya</taxon>
        <taxon>Ascomycota</taxon>
        <taxon>Pezizomycotina</taxon>
        <taxon>Sordariomycetes</taxon>
        <taxon>Sordariomycetidae</taxon>
        <taxon>Sordariales</taxon>
        <taxon>Lasiosphaeriaceae</taxon>
        <taxon>Cercophora</taxon>
    </lineage>
</organism>
<evidence type="ECO:0000313" key="1">
    <source>
        <dbReference type="EMBL" id="KAK3323185.1"/>
    </source>
</evidence>
<name>A0AAE0IDM1_9PEZI</name>
<proteinExistence type="predicted"/>
<comment type="caution">
    <text evidence="1">The sequence shown here is derived from an EMBL/GenBank/DDBJ whole genome shotgun (WGS) entry which is preliminary data.</text>
</comment>
<gene>
    <name evidence="1" type="ORF">B0T19DRAFT_476334</name>
</gene>